<evidence type="ECO:0000313" key="3">
    <source>
        <dbReference type="Proteomes" id="UP000324897"/>
    </source>
</evidence>
<gene>
    <name evidence="2" type="ORF">EJB05_01396</name>
</gene>
<dbReference type="Proteomes" id="UP000324897">
    <property type="component" value="Chromosome 6"/>
</dbReference>
<organism evidence="2 3">
    <name type="scientific">Eragrostis curvula</name>
    <name type="common">weeping love grass</name>
    <dbReference type="NCBI Taxonomy" id="38414"/>
    <lineage>
        <taxon>Eukaryota</taxon>
        <taxon>Viridiplantae</taxon>
        <taxon>Streptophyta</taxon>
        <taxon>Embryophyta</taxon>
        <taxon>Tracheophyta</taxon>
        <taxon>Spermatophyta</taxon>
        <taxon>Magnoliopsida</taxon>
        <taxon>Liliopsida</taxon>
        <taxon>Poales</taxon>
        <taxon>Poaceae</taxon>
        <taxon>PACMAD clade</taxon>
        <taxon>Chloridoideae</taxon>
        <taxon>Eragrostideae</taxon>
        <taxon>Eragrostidinae</taxon>
        <taxon>Eragrostis</taxon>
    </lineage>
</organism>
<feature type="compositionally biased region" description="Basic residues" evidence="1">
    <location>
        <begin position="10"/>
        <end position="25"/>
    </location>
</feature>
<feature type="region of interest" description="Disordered" evidence="1">
    <location>
        <begin position="1"/>
        <end position="27"/>
    </location>
</feature>
<sequence>MPELAERRPARAQRRHRHQHQHGKGRWVVAAAQRRLVKLDIHHADPKVGFFLSVTAVQHRRLQIHQRSNS</sequence>
<evidence type="ECO:0000313" key="2">
    <source>
        <dbReference type="EMBL" id="TVU50042.1"/>
    </source>
</evidence>
<proteinExistence type="predicted"/>
<dbReference type="Gramene" id="TVU50042">
    <property type="protein sequence ID" value="TVU50042"/>
    <property type="gene ID" value="EJB05_01396"/>
</dbReference>
<accession>A0A5J9WMW2</accession>
<feature type="non-terminal residue" evidence="2">
    <location>
        <position position="1"/>
    </location>
</feature>
<reference evidence="2 3" key="1">
    <citation type="journal article" date="2019" name="Sci. Rep.">
        <title>A high-quality genome of Eragrostis curvula grass provides insights into Poaceae evolution and supports new strategies to enhance forage quality.</title>
        <authorList>
            <person name="Carballo J."/>
            <person name="Santos B.A.C.M."/>
            <person name="Zappacosta D."/>
            <person name="Garbus I."/>
            <person name="Selva J.P."/>
            <person name="Gallo C.A."/>
            <person name="Diaz A."/>
            <person name="Albertini E."/>
            <person name="Caccamo M."/>
            <person name="Echenique V."/>
        </authorList>
    </citation>
    <scope>NUCLEOTIDE SEQUENCE [LARGE SCALE GENOMIC DNA]</scope>
    <source>
        <strain evidence="3">cv. Victoria</strain>
        <tissue evidence="2">Leaf</tissue>
    </source>
</reference>
<protein>
    <submittedName>
        <fullName evidence="2">Uncharacterized protein</fullName>
    </submittedName>
</protein>
<name>A0A5J9WMW2_9POAL</name>
<evidence type="ECO:0000256" key="1">
    <source>
        <dbReference type="SAM" id="MobiDB-lite"/>
    </source>
</evidence>
<dbReference type="AlphaFoldDB" id="A0A5J9WMW2"/>
<keyword evidence="3" id="KW-1185">Reference proteome</keyword>
<dbReference type="EMBL" id="RWGY01000002">
    <property type="protein sequence ID" value="TVU50042.1"/>
    <property type="molecule type" value="Genomic_DNA"/>
</dbReference>
<comment type="caution">
    <text evidence="2">The sequence shown here is derived from an EMBL/GenBank/DDBJ whole genome shotgun (WGS) entry which is preliminary data.</text>
</comment>